<evidence type="ECO:0000256" key="4">
    <source>
        <dbReference type="ARBA" id="ARBA00022989"/>
    </source>
</evidence>
<dbReference type="PANTHER" id="PTHR45695">
    <property type="entry name" value="LEUCOKININ RECEPTOR-RELATED"/>
    <property type="match status" value="1"/>
</dbReference>
<name>A0A8J4YJG9_CHIOP</name>
<evidence type="ECO:0000259" key="10">
    <source>
        <dbReference type="PROSITE" id="PS50262"/>
    </source>
</evidence>
<keyword evidence="12" id="KW-1185">Reference proteome</keyword>
<dbReference type="Gene3D" id="1.20.1070.10">
    <property type="entry name" value="Rhodopsin 7-helix transmembrane proteins"/>
    <property type="match status" value="1"/>
</dbReference>
<comment type="caution">
    <text evidence="11">The sequence shown here is derived from an EMBL/GenBank/DDBJ whole genome shotgun (WGS) entry which is preliminary data.</text>
</comment>
<evidence type="ECO:0000256" key="3">
    <source>
        <dbReference type="ARBA" id="ARBA00022692"/>
    </source>
</evidence>
<feature type="transmembrane region" description="Helical" evidence="9">
    <location>
        <begin position="162"/>
        <end position="185"/>
    </location>
</feature>
<feature type="transmembrane region" description="Helical" evidence="9">
    <location>
        <begin position="207"/>
        <end position="235"/>
    </location>
</feature>
<protein>
    <submittedName>
        <fullName evidence="11">Substance-K receptor</fullName>
    </submittedName>
</protein>
<dbReference type="Pfam" id="PF00001">
    <property type="entry name" value="7tm_1"/>
    <property type="match status" value="1"/>
</dbReference>
<proteinExistence type="inferred from homology"/>
<accession>A0A8J4YJG9</accession>
<comment type="similarity">
    <text evidence="2">Belongs to the G-protein coupled receptor 1 family.</text>
</comment>
<evidence type="ECO:0000256" key="6">
    <source>
        <dbReference type="ARBA" id="ARBA00023136"/>
    </source>
</evidence>
<feature type="transmembrane region" description="Helical" evidence="9">
    <location>
        <begin position="83"/>
        <end position="103"/>
    </location>
</feature>
<keyword evidence="4 9" id="KW-1133">Transmembrane helix</keyword>
<gene>
    <name evidence="11" type="primary">Tacr2_1</name>
    <name evidence="11" type="ORF">GWK47_031465</name>
</gene>
<evidence type="ECO:0000256" key="7">
    <source>
        <dbReference type="ARBA" id="ARBA00023170"/>
    </source>
</evidence>
<sequence length="500" mass="56727">MSVLEEGTINCNSSCCQMSSGTVICFGEYNFTDTANITHPASWEMAIRWSFVSLIMLMAVLGNLAIIIILTKNHLLLRHSINCFILNMSVADLITALAGPIPFTIKDTAYFWVLGRTWCHLEGYVQMLVMLVSVTSLATISFDRMMGVVRPFHTHLKIWQSVAIIAIIWVVSAVIALPFAFYRIYTVHQWQDLTQTTCGEDTKKMNVWWMVSMLGLTWLPLFIMLCCYTTILVYFRTSKFKTKTHGEHPTITHMKRKVVIMMFSIVIAFSVFWLPFQMLKICGSLFFEESQFKNPTAEKAYNILYPISHYMIYTNVAVNPIIYGLMHQTFRRAFKVTFPCFYRGKSAFVLTPGEGRQHYVWSMRTESNAYSHMLSMSRQQQQPSQCGHRMMEVMSTAVVCSSTLAASIAIEPVIEETQIGDSSEQPRETQERGAEIAVVGNKSVPTLTVTRPSAPPADEMYVWDLRPRELSIVSTGTLGQLITQVIEEESSSDAEGERIL</sequence>
<evidence type="ECO:0000313" key="11">
    <source>
        <dbReference type="EMBL" id="KAG0728907.1"/>
    </source>
</evidence>
<evidence type="ECO:0000256" key="1">
    <source>
        <dbReference type="ARBA" id="ARBA00004141"/>
    </source>
</evidence>
<dbReference type="PRINTS" id="PR00237">
    <property type="entry name" value="GPCRRHODOPSN"/>
</dbReference>
<reference evidence="11" key="1">
    <citation type="submission" date="2020-07" db="EMBL/GenBank/DDBJ databases">
        <title>The High-quality genome of the commercially important snow crab, Chionoecetes opilio.</title>
        <authorList>
            <person name="Jeong J.-H."/>
            <person name="Ryu S."/>
        </authorList>
    </citation>
    <scope>NUCLEOTIDE SEQUENCE</scope>
    <source>
        <strain evidence="11">MADBK_172401_WGS</strain>
        <tissue evidence="11">Digestive gland</tissue>
    </source>
</reference>
<dbReference type="OrthoDB" id="9946013at2759"/>
<dbReference type="Proteomes" id="UP000770661">
    <property type="component" value="Unassembled WGS sequence"/>
</dbReference>
<dbReference type="GO" id="GO:0004930">
    <property type="term" value="F:G protein-coupled receptor activity"/>
    <property type="evidence" value="ECO:0007669"/>
    <property type="project" value="UniProtKB-KW"/>
</dbReference>
<feature type="transmembrane region" description="Helical" evidence="9">
    <location>
        <begin position="49"/>
        <end position="71"/>
    </location>
</feature>
<organism evidence="11 12">
    <name type="scientific">Chionoecetes opilio</name>
    <name type="common">Atlantic snow crab</name>
    <name type="synonym">Cancer opilio</name>
    <dbReference type="NCBI Taxonomy" id="41210"/>
    <lineage>
        <taxon>Eukaryota</taxon>
        <taxon>Metazoa</taxon>
        <taxon>Ecdysozoa</taxon>
        <taxon>Arthropoda</taxon>
        <taxon>Crustacea</taxon>
        <taxon>Multicrustacea</taxon>
        <taxon>Malacostraca</taxon>
        <taxon>Eumalacostraca</taxon>
        <taxon>Eucarida</taxon>
        <taxon>Decapoda</taxon>
        <taxon>Pleocyemata</taxon>
        <taxon>Brachyura</taxon>
        <taxon>Eubrachyura</taxon>
        <taxon>Majoidea</taxon>
        <taxon>Majidae</taxon>
        <taxon>Chionoecetes</taxon>
    </lineage>
</organism>
<keyword evidence="5" id="KW-0297">G-protein coupled receptor</keyword>
<dbReference type="GO" id="GO:0005886">
    <property type="term" value="C:plasma membrane"/>
    <property type="evidence" value="ECO:0007669"/>
    <property type="project" value="TreeGrafter"/>
</dbReference>
<evidence type="ECO:0000256" key="2">
    <source>
        <dbReference type="ARBA" id="ARBA00010663"/>
    </source>
</evidence>
<evidence type="ECO:0000256" key="8">
    <source>
        <dbReference type="ARBA" id="ARBA00023224"/>
    </source>
</evidence>
<keyword evidence="8" id="KW-0807">Transducer</keyword>
<comment type="subcellular location">
    <subcellularLocation>
        <location evidence="1">Membrane</location>
        <topology evidence="1">Multi-pass membrane protein</topology>
    </subcellularLocation>
</comment>
<dbReference type="EMBL" id="JACEEZ010001676">
    <property type="protein sequence ID" value="KAG0728907.1"/>
    <property type="molecule type" value="Genomic_DNA"/>
</dbReference>
<feature type="domain" description="G-protein coupled receptors family 1 profile" evidence="10">
    <location>
        <begin position="62"/>
        <end position="323"/>
    </location>
</feature>
<keyword evidence="6 9" id="KW-0472">Membrane</keyword>
<dbReference type="AlphaFoldDB" id="A0A8J4YJG9"/>
<evidence type="ECO:0000313" key="12">
    <source>
        <dbReference type="Proteomes" id="UP000770661"/>
    </source>
</evidence>
<dbReference type="SUPFAM" id="SSF81321">
    <property type="entry name" value="Family A G protein-coupled receptor-like"/>
    <property type="match status" value="1"/>
</dbReference>
<dbReference type="InterPro" id="IPR000276">
    <property type="entry name" value="GPCR_Rhodpsn"/>
</dbReference>
<keyword evidence="7 11" id="KW-0675">Receptor</keyword>
<dbReference type="PANTHER" id="PTHR45695:SF9">
    <property type="entry name" value="LEUCOKININ RECEPTOR"/>
    <property type="match status" value="1"/>
</dbReference>
<dbReference type="InterPro" id="IPR017452">
    <property type="entry name" value="GPCR_Rhodpsn_7TM"/>
</dbReference>
<dbReference type="PROSITE" id="PS50262">
    <property type="entry name" value="G_PROTEIN_RECEP_F1_2"/>
    <property type="match status" value="1"/>
</dbReference>
<evidence type="ECO:0000256" key="5">
    <source>
        <dbReference type="ARBA" id="ARBA00023040"/>
    </source>
</evidence>
<keyword evidence="3 9" id="KW-0812">Transmembrane</keyword>
<feature type="transmembrane region" description="Helical" evidence="9">
    <location>
        <begin position="258"/>
        <end position="276"/>
    </location>
</feature>
<evidence type="ECO:0000256" key="9">
    <source>
        <dbReference type="SAM" id="Phobius"/>
    </source>
</evidence>
<feature type="transmembrane region" description="Helical" evidence="9">
    <location>
        <begin position="123"/>
        <end position="142"/>
    </location>
</feature>